<dbReference type="EMBL" id="JAHRIQ010043580">
    <property type="protein sequence ID" value="MEQ2235075.1"/>
    <property type="molecule type" value="Genomic_DNA"/>
</dbReference>
<accession>A0ABV0TQ83</accession>
<keyword evidence="1" id="KW-1133">Transmembrane helix</keyword>
<keyword evidence="3" id="KW-1185">Reference proteome</keyword>
<protein>
    <submittedName>
        <fullName evidence="2">Uncharacterized protein</fullName>
    </submittedName>
</protein>
<keyword evidence="1" id="KW-0472">Membrane</keyword>
<evidence type="ECO:0000313" key="3">
    <source>
        <dbReference type="Proteomes" id="UP001482620"/>
    </source>
</evidence>
<keyword evidence="1" id="KW-0812">Transmembrane</keyword>
<name>A0ABV0TQ83_9TELE</name>
<proteinExistence type="predicted"/>
<sequence length="114" mass="13161">MLQRRNNKNILLCEKLAEKCPKRQNNSKCLKGGFTKYRLMMAAYKCTTHLLAKHRLLFGKEIKNISHFPSTSQYSLLCLTVIKSQSNVMRFFHTHGVIVRLVGVCCVVFPFLQV</sequence>
<gene>
    <name evidence="2" type="ORF">ILYODFUR_037934</name>
</gene>
<organism evidence="2 3">
    <name type="scientific">Ilyodon furcidens</name>
    <name type="common">goldbreast splitfin</name>
    <dbReference type="NCBI Taxonomy" id="33524"/>
    <lineage>
        <taxon>Eukaryota</taxon>
        <taxon>Metazoa</taxon>
        <taxon>Chordata</taxon>
        <taxon>Craniata</taxon>
        <taxon>Vertebrata</taxon>
        <taxon>Euteleostomi</taxon>
        <taxon>Actinopterygii</taxon>
        <taxon>Neopterygii</taxon>
        <taxon>Teleostei</taxon>
        <taxon>Neoteleostei</taxon>
        <taxon>Acanthomorphata</taxon>
        <taxon>Ovalentaria</taxon>
        <taxon>Atherinomorphae</taxon>
        <taxon>Cyprinodontiformes</taxon>
        <taxon>Goodeidae</taxon>
        <taxon>Ilyodon</taxon>
    </lineage>
</organism>
<dbReference type="Proteomes" id="UP001482620">
    <property type="component" value="Unassembled WGS sequence"/>
</dbReference>
<reference evidence="2 3" key="1">
    <citation type="submission" date="2021-06" db="EMBL/GenBank/DDBJ databases">
        <authorList>
            <person name="Palmer J.M."/>
        </authorList>
    </citation>
    <scope>NUCLEOTIDE SEQUENCE [LARGE SCALE GENOMIC DNA]</scope>
    <source>
        <strain evidence="3">if_2019</strain>
        <tissue evidence="2">Muscle</tissue>
    </source>
</reference>
<comment type="caution">
    <text evidence="2">The sequence shown here is derived from an EMBL/GenBank/DDBJ whole genome shotgun (WGS) entry which is preliminary data.</text>
</comment>
<feature type="transmembrane region" description="Helical" evidence="1">
    <location>
        <begin position="91"/>
        <end position="112"/>
    </location>
</feature>
<evidence type="ECO:0000256" key="1">
    <source>
        <dbReference type="SAM" id="Phobius"/>
    </source>
</evidence>
<evidence type="ECO:0000313" key="2">
    <source>
        <dbReference type="EMBL" id="MEQ2235075.1"/>
    </source>
</evidence>